<evidence type="ECO:0000256" key="1">
    <source>
        <dbReference type="SAM" id="SignalP"/>
    </source>
</evidence>
<gene>
    <name evidence="2" type="ORF">RSE6_01836</name>
</gene>
<dbReference type="Proteomes" id="UP000177625">
    <property type="component" value="Unassembled WGS sequence"/>
</dbReference>
<dbReference type="SUPFAM" id="SSF51905">
    <property type="entry name" value="FAD/NAD(P)-binding domain"/>
    <property type="match status" value="1"/>
</dbReference>
<dbReference type="AlphaFoldDB" id="A0A1E1LYT4"/>
<keyword evidence="1" id="KW-0732">Signal</keyword>
<dbReference type="InterPro" id="IPR036188">
    <property type="entry name" value="FAD/NAD-bd_sf"/>
</dbReference>
<accession>A0A1E1LYT4</accession>
<organism evidence="2 3">
    <name type="scientific">Rhynchosporium secalis</name>
    <name type="common">Barley scald fungus</name>
    <dbReference type="NCBI Taxonomy" id="38038"/>
    <lineage>
        <taxon>Eukaryota</taxon>
        <taxon>Fungi</taxon>
        <taxon>Dikarya</taxon>
        <taxon>Ascomycota</taxon>
        <taxon>Pezizomycotina</taxon>
        <taxon>Leotiomycetes</taxon>
        <taxon>Helotiales</taxon>
        <taxon>Ploettnerulaceae</taxon>
        <taxon>Rhynchosporium</taxon>
    </lineage>
</organism>
<evidence type="ECO:0000313" key="3">
    <source>
        <dbReference type="Proteomes" id="UP000177625"/>
    </source>
</evidence>
<name>A0A1E1LYT4_RHYSE</name>
<reference evidence="3" key="1">
    <citation type="submission" date="2016-03" db="EMBL/GenBank/DDBJ databases">
        <authorList>
            <person name="Guldener U."/>
        </authorList>
    </citation>
    <scope>NUCLEOTIDE SEQUENCE [LARGE SCALE GENOMIC DNA]</scope>
</reference>
<feature type="chain" id="PRO_5009447806" evidence="1">
    <location>
        <begin position="20"/>
        <end position="72"/>
    </location>
</feature>
<sequence length="72" mass="7733">MFFPRSLPVLAFVFGIVSTANVIPSGQAFQIFNRADQINDTYDYVIVGGGTSGLTVGDRLSESGNYSVLVIE</sequence>
<keyword evidence="3" id="KW-1185">Reference proteome</keyword>
<protein>
    <submittedName>
        <fullName evidence="2">Uncharacterized protein</fullName>
    </submittedName>
</protein>
<dbReference type="Gene3D" id="3.50.50.60">
    <property type="entry name" value="FAD/NAD(P)-binding domain"/>
    <property type="match status" value="1"/>
</dbReference>
<dbReference type="EMBL" id="FJVC01000067">
    <property type="protein sequence ID" value="CZT42009.1"/>
    <property type="molecule type" value="Genomic_DNA"/>
</dbReference>
<feature type="signal peptide" evidence="1">
    <location>
        <begin position="1"/>
        <end position="19"/>
    </location>
</feature>
<proteinExistence type="predicted"/>
<evidence type="ECO:0000313" key="2">
    <source>
        <dbReference type="EMBL" id="CZT42009.1"/>
    </source>
</evidence>